<feature type="chain" id="PRO_5020422647" evidence="1">
    <location>
        <begin position="28"/>
        <end position="138"/>
    </location>
</feature>
<keyword evidence="1" id="KW-0732">Signal</keyword>
<protein>
    <submittedName>
        <fullName evidence="2">Uncharacterized protein</fullName>
    </submittedName>
</protein>
<dbReference type="Proteomes" id="UP000291101">
    <property type="component" value="Unassembled WGS sequence"/>
</dbReference>
<comment type="caution">
    <text evidence="2">The sequence shown here is derived from an EMBL/GenBank/DDBJ whole genome shotgun (WGS) entry which is preliminary data.</text>
</comment>
<feature type="signal peptide" evidence="1">
    <location>
        <begin position="1"/>
        <end position="27"/>
    </location>
</feature>
<name>A0A4Q2SLI5_9ACTN</name>
<accession>A0A4Q2SLI5</accession>
<evidence type="ECO:0000256" key="1">
    <source>
        <dbReference type="SAM" id="SignalP"/>
    </source>
</evidence>
<organism evidence="2 3">
    <name type="scientific">Nocardioides zhouii</name>
    <dbReference type="NCBI Taxonomy" id="1168729"/>
    <lineage>
        <taxon>Bacteria</taxon>
        <taxon>Bacillati</taxon>
        <taxon>Actinomycetota</taxon>
        <taxon>Actinomycetes</taxon>
        <taxon>Propionibacteriales</taxon>
        <taxon>Nocardioidaceae</taxon>
        <taxon>Nocardioides</taxon>
    </lineage>
</organism>
<keyword evidence="3" id="KW-1185">Reference proteome</keyword>
<reference evidence="2 3" key="1">
    <citation type="submission" date="2019-01" db="EMBL/GenBank/DDBJ databases">
        <title>Novel species of Nocardioides.</title>
        <authorList>
            <person name="Liu Q."/>
            <person name="X Y.-H."/>
        </authorList>
    </citation>
    <scope>NUCLEOTIDE SEQUENCE [LARGE SCALE GENOMIC DNA]</scope>
    <source>
        <strain evidence="2 3">HLT2-9</strain>
    </source>
</reference>
<evidence type="ECO:0000313" key="3">
    <source>
        <dbReference type="Proteomes" id="UP000291101"/>
    </source>
</evidence>
<sequence length="138" mass="14582">MRSKFRTLAMAVATMSMVTAIASPAHAATTVSTRGDVGKHSHNCPGDAAGGTYTDYSGWQETTSYDWCSDGHSAVLVVNTGTGVGNFQVWNTGGLGSPTVRRETFFNPGTHLMIKACVGEWSTRTIFGCGAQVTVTTR</sequence>
<evidence type="ECO:0000313" key="2">
    <source>
        <dbReference type="EMBL" id="RYC05861.1"/>
    </source>
</evidence>
<dbReference type="RefSeq" id="WP_129427997.1">
    <property type="nucleotide sequence ID" value="NZ_SDWV01000019.1"/>
</dbReference>
<proteinExistence type="predicted"/>
<dbReference type="AlphaFoldDB" id="A0A4Q2SLI5"/>
<gene>
    <name evidence="2" type="ORF">EUA94_16525</name>
</gene>
<dbReference type="EMBL" id="SDWV01000019">
    <property type="protein sequence ID" value="RYC05861.1"/>
    <property type="molecule type" value="Genomic_DNA"/>
</dbReference>